<dbReference type="EMBL" id="BAABJP010000044">
    <property type="protein sequence ID" value="GAA5170482.1"/>
    <property type="molecule type" value="Genomic_DNA"/>
</dbReference>
<protein>
    <submittedName>
        <fullName evidence="1">Sucrase ferredoxin</fullName>
    </submittedName>
</protein>
<comment type="caution">
    <text evidence="1">The sequence shown here is derived from an EMBL/GenBank/DDBJ whole genome shotgun (WGS) entry which is preliminary data.</text>
</comment>
<reference evidence="2" key="1">
    <citation type="journal article" date="2019" name="Int. J. Syst. Evol. Microbiol.">
        <title>The Global Catalogue of Microorganisms (GCM) 10K type strain sequencing project: providing services to taxonomists for standard genome sequencing and annotation.</title>
        <authorList>
            <consortium name="The Broad Institute Genomics Platform"/>
            <consortium name="The Broad Institute Genome Sequencing Center for Infectious Disease"/>
            <person name="Wu L."/>
            <person name="Ma J."/>
        </authorList>
    </citation>
    <scope>NUCLEOTIDE SEQUENCE [LARGE SCALE GENOMIC DNA]</scope>
    <source>
        <strain evidence="2">JCM 18303</strain>
    </source>
</reference>
<gene>
    <name evidence="1" type="ORF">GCM10023321_67640</name>
</gene>
<organism evidence="1 2">
    <name type="scientific">Pseudonocardia eucalypti</name>
    <dbReference type="NCBI Taxonomy" id="648755"/>
    <lineage>
        <taxon>Bacteria</taxon>
        <taxon>Bacillati</taxon>
        <taxon>Actinomycetota</taxon>
        <taxon>Actinomycetes</taxon>
        <taxon>Pseudonocardiales</taxon>
        <taxon>Pseudonocardiaceae</taxon>
        <taxon>Pseudonocardia</taxon>
    </lineage>
</organism>
<evidence type="ECO:0000313" key="2">
    <source>
        <dbReference type="Proteomes" id="UP001428817"/>
    </source>
</evidence>
<evidence type="ECO:0000313" key="1">
    <source>
        <dbReference type="EMBL" id="GAA5170482.1"/>
    </source>
</evidence>
<dbReference type="InterPro" id="IPR036249">
    <property type="entry name" value="Thioredoxin-like_sf"/>
</dbReference>
<name>A0ABP9R1X8_9PSEU</name>
<dbReference type="SUPFAM" id="SSF52833">
    <property type="entry name" value="Thioredoxin-like"/>
    <property type="match status" value="1"/>
</dbReference>
<dbReference type="CDD" id="cd03062">
    <property type="entry name" value="TRX_Fd_Sucrase"/>
    <property type="match status" value="1"/>
</dbReference>
<keyword evidence="2" id="KW-1185">Reference proteome</keyword>
<proteinExistence type="predicted"/>
<sequence>MPHCAALARQLGELPIGTASRIGSVLLIEHAGTWPVDVRERVLTECFGPGAPERMDRLHVGLGLRALIIRKPGRNRAPDRPTVYVGGCRPGQRWLERFQIDSYRDLADLDPVRIATGTGGFGEPVTGPLLLVCTHGRKDACCAMLGRPVADTLGALYPEQTWQCTHFGGDRWAGNLLVAPHGFMYGQLTPATALPVAELAGAGRISLANLRGRVGTDPFAQVAEIAVRERTGLTGLDEVLALGPREIGEDRAEVEVNTVLGGAYRVLVRRFPLGVQGHSVCSGEARPHRFEVLDVQTALPV</sequence>
<accession>A0ABP9R1X8</accession>
<dbReference type="Pfam" id="PF06999">
    <property type="entry name" value="Suc_Fer-like"/>
    <property type="match status" value="1"/>
</dbReference>
<dbReference type="InterPro" id="IPR009737">
    <property type="entry name" value="Aim32/Apd1-like"/>
</dbReference>
<dbReference type="Proteomes" id="UP001428817">
    <property type="component" value="Unassembled WGS sequence"/>
</dbReference>